<dbReference type="EMBL" id="PCYM01000001">
    <property type="protein sequence ID" value="PIR47973.1"/>
    <property type="molecule type" value="Genomic_DNA"/>
</dbReference>
<sequence>MQIGFFGATRQVPGSCYLIKTGDKQILIDCGYYQGGGICDMRNYDEFGFDPKQVDVLLVTHAHLDHVGRIPRLFNQGGKPQIYSTGPTKELGQINLEDAHHIMLIHAEECHLDELYGEKDLEAAYKRWQTVTYRSSFEIVEGVTATFYDTGHILGSSFVVLELEGKRIAFSGDVGSTITPLLHDTEALPTNLDVLVCESTYGDRLHPEREERKEQLRAEILRNHKQNGVLMIPAFSIERTQEILFEMNELIEHDGLNPGQVFLDSPLAITAIAVFQKYSQDTEMMQFDVPDGFTDNNFFAFKELHVTDTVDASKQINQVPNPKVIIAGSGMMNAGRIQHHLVRYLDDANNTLLVTGYQAPGTLGNDIAEGKSPVHIFDYTVPVRARVIKIESYSGHADYNKLGNWVSAAQPKNVQLVHGDVKAQKAFKAYLATKGVENVEMPEFGTWLTV</sequence>
<dbReference type="Gene3D" id="3.60.15.10">
    <property type="entry name" value="Ribonuclease Z/Hydroxyacylglutathione hydrolase-like"/>
    <property type="match status" value="1"/>
</dbReference>
<evidence type="ECO:0000313" key="5">
    <source>
        <dbReference type="Proteomes" id="UP000230084"/>
    </source>
</evidence>
<dbReference type="SUPFAM" id="SSF56281">
    <property type="entry name" value="Metallo-hydrolase/oxidoreductase"/>
    <property type="match status" value="1"/>
</dbReference>
<dbReference type="Pfam" id="PF00753">
    <property type="entry name" value="Lactamase_B"/>
    <property type="match status" value="1"/>
</dbReference>
<dbReference type="Gene3D" id="3.40.50.10890">
    <property type="match status" value="1"/>
</dbReference>
<dbReference type="GO" id="GO:0004521">
    <property type="term" value="F:RNA endonuclease activity"/>
    <property type="evidence" value="ECO:0007669"/>
    <property type="project" value="TreeGrafter"/>
</dbReference>
<proteinExistence type="predicted"/>
<dbReference type="InterPro" id="IPR001279">
    <property type="entry name" value="Metallo-B-lactamas"/>
</dbReference>
<dbReference type="Proteomes" id="UP000230084">
    <property type="component" value="Unassembled WGS sequence"/>
</dbReference>
<dbReference type="SMART" id="SM01027">
    <property type="entry name" value="Beta-Casp"/>
    <property type="match status" value="1"/>
</dbReference>
<dbReference type="CDD" id="cd16295">
    <property type="entry name" value="TTHA0252-CPSF-like_MBL-fold"/>
    <property type="match status" value="1"/>
</dbReference>
<feature type="domain" description="Beta-Casp" evidence="3">
    <location>
        <begin position="240"/>
        <end position="367"/>
    </location>
</feature>
<dbReference type="InterPro" id="IPR011108">
    <property type="entry name" value="RMMBL"/>
</dbReference>
<feature type="domain" description="Metallo-beta-lactamase" evidence="2">
    <location>
        <begin position="13"/>
        <end position="224"/>
    </location>
</feature>
<dbReference type="InterPro" id="IPR036866">
    <property type="entry name" value="RibonucZ/Hydroxyglut_hydro"/>
</dbReference>
<dbReference type="Pfam" id="PF07521">
    <property type="entry name" value="RMMBL"/>
    <property type="match status" value="1"/>
</dbReference>
<evidence type="ECO:0000256" key="1">
    <source>
        <dbReference type="ARBA" id="ARBA00022801"/>
    </source>
</evidence>
<protein>
    <recommendedName>
        <fullName evidence="6">MBL fold hydrolase</fullName>
    </recommendedName>
</protein>
<name>A0A2H0RN88_9BACT</name>
<organism evidence="4 5">
    <name type="scientific">Candidatus Uhrbacteria bacterium CG10_big_fil_rev_8_21_14_0_10_50_16</name>
    <dbReference type="NCBI Taxonomy" id="1975039"/>
    <lineage>
        <taxon>Bacteria</taxon>
        <taxon>Candidatus Uhriibacteriota</taxon>
    </lineage>
</organism>
<evidence type="ECO:0000259" key="3">
    <source>
        <dbReference type="SMART" id="SM01027"/>
    </source>
</evidence>
<reference evidence="4 5" key="1">
    <citation type="submission" date="2017-09" db="EMBL/GenBank/DDBJ databases">
        <title>Depth-based differentiation of microbial function through sediment-hosted aquifers and enrichment of novel symbionts in the deep terrestrial subsurface.</title>
        <authorList>
            <person name="Probst A.J."/>
            <person name="Ladd B."/>
            <person name="Jarett J.K."/>
            <person name="Geller-Mcgrath D.E."/>
            <person name="Sieber C.M."/>
            <person name="Emerson J.B."/>
            <person name="Anantharaman K."/>
            <person name="Thomas B.C."/>
            <person name="Malmstrom R."/>
            <person name="Stieglmeier M."/>
            <person name="Klingl A."/>
            <person name="Woyke T."/>
            <person name="Ryan C.M."/>
            <person name="Banfield J.F."/>
        </authorList>
    </citation>
    <scope>NUCLEOTIDE SEQUENCE [LARGE SCALE GENOMIC DNA]</scope>
    <source>
        <strain evidence="4">CG10_big_fil_rev_8_21_14_0_10_50_16</strain>
    </source>
</reference>
<accession>A0A2H0RN88</accession>
<dbReference type="Pfam" id="PF10996">
    <property type="entry name" value="Beta-Casp"/>
    <property type="match status" value="1"/>
</dbReference>
<dbReference type="GO" id="GO:0016787">
    <property type="term" value="F:hydrolase activity"/>
    <property type="evidence" value="ECO:0007669"/>
    <property type="project" value="UniProtKB-KW"/>
</dbReference>
<dbReference type="PANTHER" id="PTHR11203:SF37">
    <property type="entry name" value="INTEGRATOR COMPLEX SUBUNIT 11"/>
    <property type="match status" value="1"/>
</dbReference>
<dbReference type="PANTHER" id="PTHR11203">
    <property type="entry name" value="CLEAVAGE AND POLYADENYLATION SPECIFICITY FACTOR FAMILY MEMBER"/>
    <property type="match status" value="1"/>
</dbReference>
<dbReference type="InterPro" id="IPR050698">
    <property type="entry name" value="MBL"/>
</dbReference>
<comment type="caution">
    <text evidence="4">The sequence shown here is derived from an EMBL/GenBank/DDBJ whole genome shotgun (WGS) entry which is preliminary data.</text>
</comment>
<dbReference type="InterPro" id="IPR022712">
    <property type="entry name" value="Beta_Casp"/>
</dbReference>
<keyword evidence="1" id="KW-0378">Hydrolase</keyword>
<evidence type="ECO:0000313" key="4">
    <source>
        <dbReference type="EMBL" id="PIR47973.1"/>
    </source>
</evidence>
<dbReference type="AlphaFoldDB" id="A0A2H0RN88"/>
<dbReference type="SMART" id="SM00849">
    <property type="entry name" value="Lactamase_B"/>
    <property type="match status" value="1"/>
</dbReference>
<evidence type="ECO:0000259" key="2">
    <source>
        <dbReference type="SMART" id="SM00849"/>
    </source>
</evidence>
<evidence type="ECO:0008006" key="6">
    <source>
        <dbReference type="Google" id="ProtNLM"/>
    </source>
</evidence>
<gene>
    <name evidence="4" type="ORF">COV06_01060</name>
</gene>